<evidence type="ECO:0000313" key="9">
    <source>
        <dbReference type="EMBL" id="KAF3074032.1"/>
    </source>
</evidence>
<comment type="caution">
    <text evidence="9">The sequence shown here is derived from an EMBL/GenBank/DDBJ whole genome shotgun (WGS) entry which is preliminary data.</text>
</comment>
<keyword evidence="2" id="KW-0677">Repeat</keyword>
<comment type="similarity">
    <text evidence="4">Belongs to the WD repeat MDV1/CAF4 family.</text>
</comment>
<dbReference type="InterPro" id="IPR015943">
    <property type="entry name" value="WD40/YVTN_repeat-like_dom_sf"/>
</dbReference>
<keyword evidence="1 7" id="KW-0853">WD repeat</keyword>
<organism evidence="9 10">
    <name type="scientific">Trichoderma lentiforme</name>
    <dbReference type="NCBI Taxonomy" id="1567552"/>
    <lineage>
        <taxon>Eukaryota</taxon>
        <taxon>Fungi</taxon>
        <taxon>Dikarya</taxon>
        <taxon>Ascomycota</taxon>
        <taxon>Pezizomycotina</taxon>
        <taxon>Sordariomycetes</taxon>
        <taxon>Hypocreomycetidae</taxon>
        <taxon>Hypocreales</taxon>
        <taxon>Hypocreaceae</taxon>
        <taxon>Trichoderma</taxon>
    </lineage>
</organism>
<dbReference type="GO" id="GO:1990234">
    <property type="term" value="C:transferase complex"/>
    <property type="evidence" value="ECO:0007669"/>
    <property type="project" value="UniProtKB-ARBA"/>
</dbReference>
<dbReference type="InterPro" id="IPR056884">
    <property type="entry name" value="NPHP3-like_N"/>
</dbReference>
<reference evidence="9 10" key="1">
    <citation type="submission" date="2018-06" db="EMBL/GenBank/DDBJ databases">
        <title>Genome analysis of cellulolytic fungus Trichoderma lentiforme CFAM-422.</title>
        <authorList>
            <person name="Steindorff A.S."/>
            <person name="Formighieri E.F."/>
            <person name="Midorikawa G.E.O."/>
            <person name="Tamietti M.S."/>
            <person name="Ramos E.Z."/>
            <person name="Silva A.S."/>
            <person name="Bon E.P.S."/>
            <person name="Mendes T.D."/>
            <person name="Damaso M.C.T."/>
            <person name="Favaro L.C.L."/>
        </authorList>
    </citation>
    <scope>NUCLEOTIDE SEQUENCE [LARGE SCALE GENOMIC DNA]</scope>
    <source>
        <strain evidence="9 10">CFAM-422</strain>
    </source>
</reference>
<evidence type="ECO:0000256" key="4">
    <source>
        <dbReference type="ARBA" id="ARBA00038415"/>
    </source>
</evidence>
<dbReference type="Pfam" id="PF00400">
    <property type="entry name" value="WD40"/>
    <property type="match status" value="4"/>
</dbReference>
<keyword evidence="3" id="KW-0175">Coiled coil</keyword>
<evidence type="ECO:0000256" key="2">
    <source>
        <dbReference type="ARBA" id="ARBA00022737"/>
    </source>
</evidence>
<feature type="repeat" description="WD" evidence="7">
    <location>
        <begin position="614"/>
        <end position="655"/>
    </location>
</feature>
<evidence type="ECO:0000256" key="7">
    <source>
        <dbReference type="PROSITE-ProRule" id="PRU00221"/>
    </source>
</evidence>
<feature type="repeat" description="WD" evidence="7">
    <location>
        <begin position="823"/>
        <end position="864"/>
    </location>
</feature>
<dbReference type="PANTHER" id="PTHR22847">
    <property type="entry name" value="WD40 REPEAT PROTEIN"/>
    <property type="match status" value="1"/>
</dbReference>
<feature type="repeat" description="WD" evidence="7">
    <location>
        <begin position="865"/>
        <end position="906"/>
    </location>
</feature>
<dbReference type="Pfam" id="PF24883">
    <property type="entry name" value="NPHP3_N"/>
    <property type="match status" value="1"/>
</dbReference>
<dbReference type="PROSITE" id="PS50294">
    <property type="entry name" value="WD_REPEATS_REGION"/>
    <property type="match status" value="4"/>
</dbReference>
<name>A0A9P4XKY9_9HYPO</name>
<gene>
    <name evidence="9" type="ORF">CFAM422_003752</name>
</gene>
<evidence type="ECO:0000259" key="8">
    <source>
        <dbReference type="PROSITE" id="PS50837"/>
    </source>
</evidence>
<dbReference type="PROSITE" id="PS00678">
    <property type="entry name" value="WD_REPEATS_1"/>
    <property type="match status" value="1"/>
</dbReference>
<feature type="repeat" description="WD" evidence="7">
    <location>
        <begin position="656"/>
        <end position="697"/>
    </location>
</feature>
<evidence type="ECO:0000256" key="3">
    <source>
        <dbReference type="ARBA" id="ARBA00023054"/>
    </source>
</evidence>
<feature type="repeat" description="WD" evidence="7">
    <location>
        <begin position="793"/>
        <end position="823"/>
    </location>
</feature>
<evidence type="ECO:0000256" key="6">
    <source>
        <dbReference type="ARBA" id="ARBA00043913"/>
    </source>
</evidence>
<dbReference type="SUPFAM" id="SSF50978">
    <property type="entry name" value="WD40 repeat-like"/>
    <property type="match status" value="2"/>
</dbReference>
<dbReference type="Gene3D" id="2.130.10.10">
    <property type="entry name" value="YVTN repeat-like/Quinoprotein amine dehydrogenase"/>
    <property type="match status" value="4"/>
</dbReference>
<keyword evidence="10" id="KW-1185">Reference proteome</keyword>
<dbReference type="PROSITE" id="PS50082">
    <property type="entry name" value="WD_REPEATS_2"/>
    <property type="match status" value="5"/>
</dbReference>
<feature type="domain" description="NACHT" evidence="8">
    <location>
        <begin position="80"/>
        <end position="229"/>
    </location>
</feature>
<dbReference type="PRINTS" id="PR00320">
    <property type="entry name" value="GPROTEINBRPT"/>
</dbReference>
<dbReference type="InterPro" id="IPR007111">
    <property type="entry name" value="NACHT_NTPase"/>
</dbReference>
<dbReference type="PANTHER" id="PTHR22847:SF637">
    <property type="entry name" value="WD REPEAT DOMAIN 5B"/>
    <property type="match status" value="1"/>
</dbReference>
<dbReference type="SUPFAM" id="SSF101908">
    <property type="entry name" value="Putative isomerase YbhE"/>
    <property type="match status" value="1"/>
</dbReference>
<proteinExistence type="inferred from homology"/>
<protein>
    <recommendedName>
        <fullName evidence="5">Mitochondrial division protein 1</fullName>
    </recommendedName>
</protein>
<dbReference type="InterPro" id="IPR001680">
    <property type="entry name" value="WD40_rpt"/>
</dbReference>
<dbReference type="InterPro" id="IPR020472">
    <property type="entry name" value="WD40_PAC1"/>
</dbReference>
<dbReference type="CDD" id="cd00200">
    <property type="entry name" value="WD40"/>
    <property type="match status" value="1"/>
</dbReference>
<dbReference type="SUPFAM" id="SSF52540">
    <property type="entry name" value="P-loop containing nucleoside triphosphate hydrolases"/>
    <property type="match status" value="1"/>
</dbReference>
<dbReference type="PROSITE" id="PS50837">
    <property type="entry name" value="NACHT"/>
    <property type="match status" value="1"/>
</dbReference>
<evidence type="ECO:0000256" key="5">
    <source>
        <dbReference type="ARBA" id="ARBA00039789"/>
    </source>
</evidence>
<dbReference type="Proteomes" id="UP000801864">
    <property type="component" value="Unassembled WGS sequence"/>
</dbReference>
<comment type="function">
    <text evidence="6">Involved in mitochondrial fission. Acts as an adapter protein required to form mitochondrial fission complexes. Formation of these complexes is required to promote constriction and fission of the mitochondrial compartment at a late step in mitochondrial division.</text>
</comment>
<dbReference type="InterPro" id="IPR027417">
    <property type="entry name" value="P-loop_NTPase"/>
</dbReference>
<dbReference type="EMBL" id="QLNT01000005">
    <property type="protein sequence ID" value="KAF3074032.1"/>
    <property type="molecule type" value="Genomic_DNA"/>
</dbReference>
<sequence>MNIEGNTFGDNATIHQGNVYHHSSEGASDRCLADLRSTDPRDDKIRIEQTKGGLLRELYHWILENDKFKLWYDDDDTQGQLLWITGDPGKGKTMLACGIIDELADQTRIQNPESKTVLSYFFFQGTDSRINSAVTVLRGLLYLIIHQQPSLISHIRNKYDIAGKSLFEDVNAWTALSQIFINVLQDASIDNTILIIDALDECEVDQAKLLDFILQHSSLPQVKWIITSRNGPLIEKKQSVCSSRALLSLELKDNEAYISDAVDTYIKYSVSRLDLAQDDKDGLERTMREKVNGTFLWVSLVMKELEQAESWDALQVVGEIPSDLKEVYARMLGQILQLKRGNHRYCMQLLSTACATYRPLSLSELGFLSDLPRGISEKPGAVQRVVTMCGSFLTIRDENVYLVHQSAKDYLSTDALQTIFPNGVEKIHHFLFSRSLQGMSQILRRDVWDLKAPGVLIDEIMAPEPDPLATTRYSCVYWADHFCDGISENWAQINDLEDDGIIHQFLNKHYLYWLEALSLQRSISYGVVALNKLETLLTGKKRLMQSSEMIRDARRFILTYRKMIEIAPLQLYASALLFSPTESRIRRLFSEEEPTWLASKPTMDAKWGPCIQTLEGHEDTLTSVVCSTDGQRLATASRDRTVKIWDYHTGGCLLTLKGHHKTVGSVAFSADCQKVVSSSSDGTVKIWDARLGNCLQTLRCQSYKWSWAALSQDGKLAATISETDDLIIWNLAGAFSHILDVPIHGFLIAAVFSADSRQFALVHSNEVHLWNIATNSHFQTLRGRFIAADDTAAFSPNGQLFASYVYEKEIKIWSIETGECIKVLPRSGAAMAVVFSPNGLRIASALGDRTIKIWDTDTGNCLQTIHGLNHTLLSVAFSTNGRELASASSEGVARIWNLDTGHTSLIPDIPNRGIDQVIFSKDNSLIESISYGEVNIWNTLDGTCSQTLPTEGTMFSEDGQRLAFIGEDHTIYMTNEDLTRYIEIPKGYAEQLRDITFTSDGRYFVTMGDEMVKIWEPTTGECLQTIHDNWPIVLMACSQDSQRIAIGVATMPWTHSSQLVKIWDLTTKKRFQTLNTPNCSLIFFSPDGRLLGTVTKSYRHPGMMQQVKSWDVSEGVCLQTFQELEGNMKLCAFSPNNQLLVSYSRGMLDSTTGSKKTLNMIKIWDAASGACLLTLDVGPPINSLSFDPLSNSRIHTNIGVMDLSSGSSEMNSTISPRELVHHGYGISLDGMWIVNGEERLLLLPPDYRNKATAVRGLQIAIGAVTRESNRLFLMGFINEQTCN</sequence>
<dbReference type="Gene3D" id="3.40.50.300">
    <property type="entry name" value="P-loop containing nucleotide triphosphate hydrolases"/>
    <property type="match status" value="1"/>
</dbReference>
<evidence type="ECO:0000313" key="10">
    <source>
        <dbReference type="Proteomes" id="UP000801864"/>
    </source>
</evidence>
<dbReference type="SMART" id="SM00320">
    <property type="entry name" value="WD40"/>
    <property type="match status" value="10"/>
</dbReference>
<accession>A0A9P4XKY9</accession>
<dbReference type="InterPro" id="IPR019775">
    <property type="entry name" value="WD40_repeat_CS"/>
</dbReference>
<evidence type="ECO:0000256" key="1">
    <source>
        <dbReference type="ARBA" id="ARBA00022574"/>
    </source>
</evidence>
<dbReference type="InterPro" id="IPR036322">
    <property type="entry name" value="WD40_repeat_dom_sf"/>
</dbReference>